<feature type="region of interest" description="Disordered" evidence="2">
    <location>
        <begin position="460"/>
        <end position="519"/>
    </location>
</feature>
<keyword evidence="3" id="KW-0812">Transmembrane</keyword>
<dbReference type="InterPro" id="IPR001245">
    <property type="entry name" value="Ser-Thr/Tyr_kinase_cat_dom"/>
</dbReference>
<dbReference type="GO" id="GO:0005524">
    <property type="term" value="F:ATP binding"/>
    <property type="evidence" value="ECO:0007669"/>
    <property type="project" value="UniProtKB-UniRule"/>
</dbReference>
<dbReference type="Gene3D" id="1.10.510.10">
    <property type="entry name" value="Transferase(Phosphotransferase) domain 1"/>
    <property type="match status" value="1"/>
</dbReference>
<evidence type="ECO:0000313" key="6">
    <source>
        <dbReference type="EMBL" id="KXZ50666.1"/>
    </source>
</evidence>
<feature type="compositionally biased region" description="Pro residues" evidence="2">
    <location>
        <begin position="352"/>
        <end position="377"/>
    </location>
</feature>
<dbReference type="Pfam" id="PF07714">
    <property type="entry name" value="PK_Tyr_Ser-Thr"/>
    <property type="match status" value="1"/>
</dbReference>
<dbReference type="InterPro" id="IPR000719">
    <property type="entry name" value="Prot_kinase_dom"/>
</dbReference>
<dbReference type="Gene3D" id="3.30.200.20">
    <property type="entry name" value="Phosphorylase Kinase, domain 1"/>
    <property type="match status" value="1"/>
</dbReference>
<feature type="signal peptide" evidence="4">
    <location>
        <begin position="1"/>
        <end position="18"/>
    </location>
</feature>
<feature type="compositionally biased region" description="Low complexity" evidence="2">
    <location>
        <begin position="502"/>
        <end position="519"/>
    </location>
</feature>
<dbReference type="InterPro" id="IPR051681">
    <property type="entry name" value="Ser/Thr_Kinases-Pseudokinases"/>
</dbReference>
<dbReference type="PROSITE" id="PS00107">
    <property type="entry name" value="PROTEIN_KINASE_ATP"/>
    <property type="match status" value="1"/>
</dbReference>
<feature type="region of interest" description="Disordered" evidence="2">
    <location>
        <begin position="558"/>
        <end position="587"/>
    </location>
</feature>
<dbReference type="STRING" id="33097.A0A150GLD1"/>
<name>A0A150GLD1_GONPE</name>
<keyword evidence="4" id="KW-0732">Signal</keyword>
<evidence type="ECO:0000256" key="2">
    <source>
        <dbReference type="SAM" id="MobiDB-lite"/>
    </source>
</evidence>
<organism evidence="6 7">
    <name type="scientific">Gonium pectorale</name>
    <name type="common">Green alga</name>
    <dbReference type="NCBI Taxonomy" id="33097"/>
    <lineage>
        <taxon>Eukaryota</taxon>
        <taxon>Viridiplantae</taxon>
        <taxon>Chlorophyta</taxon>
        <taxon>core chlorophytes</taxon>
        <taxon>Chlorophyceae</taxon>
        <taxon>CS clade</taxon>
        <taxon>Chlamydomonadales</taxon>
        <taxon>Volvocaceae</taxon>
        <taxon>Gonium</taxon>
    </lineage>
</organism>
<evidence type="ECO:0000259" key="5">
    <source>
        <dbReference type="PROSITE" id="PS50011"/>
    </source>
</evidence>
<accession>A0A150GLD1</accession>
<keyword evidence="7" id="KW-1185">Reference proteome</keyword>
<evidence type="ECO:0000256" key="4">
    <source>
        <dbReference type="SAM" id="SignalP"/>
    </source>
</evidence>
<keyword evidence="3" id="KW-0472">Membrane</keyword>
<keyword evidence="1" id="KW-0067">ATP-binding</keyword>
<feature type="compositionally biased region" description="Polar residues" evidence="2">
    <location>
        <begin position="643"/>
        <end position="679"/>
    </location>
</feature>
<dbReference type="OrthoDB" id="548271at2759"/>
<proteinExistence type="predicted"/>
<feature type="domain" description="Protein kinase" evidence="5">
    <location>
        <begin position="806"/>
        <end position="1093"/>
    </location>
</feature>
<feature type="region of interest" description="Disordered" evidence="2">
    <location>
        <begin position="643"/>
        <end position="680"/>
    </location>
</feature>
<dbReference type="PROSITE" id="PS50011">
    <property type="entry name" value="PROTEIN_KINASE_DOM"/>
    <property type="match status" value="1"/>
</dbReference>
<evidence type="ECO:0000256" key="1">
    <source>
        <dbReference type="PROSITE-ProRule" id="PRU10141"/>
    </source>
</evidence>
<dbReference type="InterPro" id="IPR011009">
    <property type="entry name" value="Kinase-like_dom_sf"/>
</dbReference>
<dbReference type="SUPFAM" id="SSF56112">
    <property type="entry name" value="Protein kinase-like (PK-like)"/>
    <property type="match status" value="1"/>
</dbReference>
<dbReference type="Proteomes" id="UP000075714">
    <property type="component" value="Unassembled WGS sequence"/>
</dbReference>
<dbReference type="EMBL" id="LSYV01000016">
    <property type="protein sequence ID" value="KXZ50666.1"/>
    <property type="molecule type" value="Genomic_DNA"/>
</dbReference>
<feature type="transmembrane region" description="Helical" evidence="3">
    <location>
        <begin position="521"/>
        <end position="549"/>
    </location>
</feature>
<dbReference type="PANTHER" id="PTHR44329:SF289">
    <property type="entry name" value="SERINE_THREONINE-PROTEIN KINASE VIK"/>
    <property type="match status" value="1"/>
</dbReference>
<dbReference type="AlphaFoldDB" id="A0A150GLD1"/>
<feature type="chain" id="PRO_5007562119" description="Protein kinase domain-containing protein" evidence="4">
    <location>
        <begin position="19"/>
        <end position="1111"/>
    </location>
</feature>
<keyword evidence="3" id="KW-1133">Transmembrane helix</keyword>
<feature type="region of interest" description="Disordered" evidence="2">
    <location>
        <begin position="352"/>
        <end position="379"/>
    </location>
</feature>
<dbReference type="PANTHER" id="PTHR44329">
    <property type="entry name" value="SERINE/THREONINE-PROTEIN KINASE TNNI3K-RELATED"/>
    <property type="match status" value="1"/>
</dbReference>
<evidence type="ECO:0000313" key="7">
    <source>
        <dbReference type="Proteomes" id="UP000075714"/>
    </source>
</evidence>
<feature type="compositionally biased region" description="Gly residues" evidence="2">
    <location>
        <begin position="559"/>
        <end position="568"/>
    </location>
</feature>
<reference evidence="7" key="1">
    <citation type="journal article" date="2016" name="Nat. Commun.">
        <title>The Gonium pectorale genome demonstrates co-option of cell cycle regulation during the evolution of multicellularity.</title>
        <authorList>
            <person name="Hanschen E.R."/>
            <person name="Marriage T.N."/>
            <person name="Ferris P.J."/>
            <person name="Hamaji T."/>
            <person name="Toyoda A."/>
            <person name="Fujiyama A."/>
            <person name="Neme R."/>
            <person name="Noguchi H."/>
            <person name="Minakuchi Y."/>
            <person name="Suzuki M."/>
            <person name="Kawai-Toyooka H."/>
            <person name="Smith D.R."/>
            <person name="Sparks H."/>
            <person name="Anderson J."/>
            <person name="Bakaric R."/>
            <person name="Luria V."/>
            <person name="Karger A."/>
            <person name="Kirschner M.W."/>
            <person name="Durand P.M."/>
            <person name="Michod R.E."/>
            <person name="Nozaki H."/>
            <person name="Olson B.J."/>
        </authorList>
    </citation>
    <scope>NUCLEOTIDE SEQUENCE [LARGE SCALE GENOMIC DNA]</scope>
    <source>
        <strain evidence="7">NIES-2863</strain>
    </source>
</reference>
<feature type="binding site" evidence="1">
    <location>
        <position position="833"/>
    </location>
    <ligand>
        <name>ATP</name>
        <dbReference type="ChEBI" id="CHEBI:30616"/>
    </ligand>
</feature>
<keyword evidence="1" id="KW-0547">Nucleotide-binding</keyword>
<feature type="region of interest" description="Disordered" evidence="2">
    <location>
        <begin position="758"/>
        <end position="789"/>
    </location>
</feature>
<dbReference type="InterPro" id="IPR017441">
    <property type="entry name" value="Protein_kinase_ATP_BS"/>
</dbReference>
<dbReference type="GO" id="GO:0004674">
    <property type="term" value="F:protein serine/threonine kinase activity"/>
    <property type="evidence" value="ECO:0007669"/>
    <property type="project" value="TreeGrafter"/>
</dbReference>
<protein>
    <recommendedName>
        <fullName evidence="5">Protein kinase domain-containing protein</fullName>
    </recommendedName>
</protein>
<sequence length="1111" mass="114584">MNHVQLFNCTLLSASAYAALPGAVELLPQSRVWPPLLLHGDEEKAMEWPTRGVPVASHLETDPLTSPLEVDPVASSLEVDPVASPLEVDPVASPLEVDPVASPLEVDPVASPLEIDPVASPLEVDPVASPLEIDPVASPLEVDPVASPLEIDPVASPLEVDPVASPLEIAPVASPLEVDPVASPLEVDPVASPLEIDPVASPLEVDPVASPLEVDPVASPLEVDPVTSPLEVGPVTSPLEVALVFSPVKSLAAASTAVGGEETTGLYKGVCTISGYNSFLVGGRTFTDLKGMSGGVQLLRPVSLRDLVLYNLAPGGSSGTGALTGGLEGPDAPWANSTLPLWYFAYDRSPAPTRPPEPPPLPPPPPPFPPSPPPPPYLNTTREELLAFAAASKPLSYDASTGTLLLASARHYGWEGTNVTITYTLPPDAPPGASLLPDVRLDLPYKELADVNTAVIVDFTSTQPPAPPPSRPPVHDTVSMLDPSAPTLPPLPRATGPSIHQDPGARGPDPPSSSSAPGRPAWTASLAIALPVSIGTTLLLAAAGVTVLVMRRRRRRTGAYGGPEAGEGNGKDDTGGDNPSSSGAALAGPSAAASVLTVYSSGEESACKRAELRMGLSPVVRDPGVSDRPLLGAGKLLELSKSTSMAGMETTASTPPTTISNTMSPDTHTNATSAATTERGSAAALASRRVLCQALMRRTSASALRCVGTSHAAGSPAWASGGSGDAALPAPVDDGTFLHDVSVYFCDLRDKLLHRKDEEQPTELSEQLSEQPAGATPPPTTKRAGASSDLSRAIRTLQAELGGADLEILAALGKGAFGAVYHGTWRGLDVAVKTIVVADAAGGDGGARQRAVLEAAISMSMAHPNVVATYSYELKPLVHQPSHERGSGPAGGGVNAGVDVHAAVVDGDAYKLYIVQELCNGGTLQSALKNVLMVCAPASEGQTPSAGTKVAPRTPHGSSLPQLTAKVADFGLSLPLPEGATHASKLWQGTPARSAPETFIGGRQSPRGDVWSFGLMLIELFYGCALEEVAAVYRSLLGRDEGHGSVARLCQYLVEDMLESPHRTYAELVAACLSVEPHGRPDFEAIVRTLEGLRDGAGASGSRSSLTPVPQ</sequence>
<evidence type="ECO:0000256" key="3">
    <source>
        <dbReference type="SAM" id="Phobius"/>
    </source>
</evidence>
<comment type="caution">
    <text evidence="6">The sequence shown here is derived from an EMBL/GenBank/DDBJ whole genome shotgun (WGS) entry which is preliminary data.</text>
</comment>
<gene>
    <name evidence="6" type="ORF">GPECTOR_15g350</name>
</gene>